<name>A0A9P6T8H1_9BASI</name>
<dbReference type="Gene3D" id="3.90.550.10">
    <property type="entry name" value="Spore Coat Polysaccharide Biosynthesis Protein SpsA, Chain A"/>
    <property type="match status" value="1"/>
</dbReference>
<evidence type="ECO:0000256" key="5">
    <source>
        <dbReference type="ARBA" id="ARBA00022679"/>
    </source>
</evidence>
<evidence type="ECO:0000256" key="8">
    <source>
        <dbReference type="ARBA" id="ARBA00023123"/>
    </source>
</evidence>
<gene>
    <name evidence="17" type="ORF">CROQUDRAFT_661763</name>
</gene>
<dbReference type="PRINTS" id="PR00193">
    <property type="entry name" value="MYOSINHEAVY"/>
</dbReference>
<dbReference type="CDD" id="cd04190">
    <property type="entry name" value="Chitin_synth_C"/>
    <property type="match status" value="1"/>
</dbReference>
<evidence type="ECO:0000256" key="13">
    <source>
        <dbReference type="SAM" id="MobiDB-lite"/>
    </source>
</evidence>
<dbReference type="InterPro" id="IPR027417">
    <property type="entry name" value="P-loop_NTPase"/>
</dbReference>
<dbReference type="Pfam" id="PF08766">
    <property type="entry name" value="DEK_C"/>
    <property type="match status" value="1"/>
</dbReference>
<dbReference type="GO" id="GO:0030428">
    <property type="term" value="C:cell septum"/>
    <property type="evidence" value="ECO:0007669"/>
    <property type="project" value="TreeGrafter"/>
</dbReference>
<evidence type="ECO:0000259" key="15">
    <source>
        <dbReference type="PROSITE" id="PS51456"/>
    </source>
</evidence>
<feature type="transmembrane region" description="Helical" evidence="14">
    <location>
        <begin position="1003"/>
        <end position="1024"/>
    </location>
</feature>
<protein>
    <recommendedName>
        <fullName evidence="2">chitin synthase</fullName>
        <ecNumber evidence="2">2.4.1.16</ecNumber>
    </recommendedName>
</protein>
<keyword evidence="12" id="KW-0547">Nucleotide-binding</keyword>
<dbReference type="GO" id="GO:0005524">
    <property type="term" value="F:ATP binding"/>
    <property type="evidence" value="ECO:0007669"/>
    <property type="project" value="UniProtKB-UniRule"/>
</dbReference>
<dbReference type="Gene3D" id="3.10.120.10">
    <property type="entry name" value="Cytochrome b5-like heme/steroid binding domain"/>
    <property type="match status" value="1"/>
</dbReference>
<feature type="transmembrane region" description="Helical" evidence="14">
    <location>
        <begin position="1715"/>
        <end position="1738"/>
    </location>
</feature>
<feature type="transmembrane region" description="Helical" evidence="14">
    <location>
        <begin position="1654"/>
        <end position="1679"/>
    </location>
</feature>
<keyword evidence="18" id="KW-1185">Reference proteome</keyword>
<evidence type="ECO:0000313" key="17">
    <source>
        <dbReference type="EMBL" id="KAG0143016.1"/>
    </source>
</evidence>
<keyword evidence="10 12" id="KW-0505">Motor protein</keyword>
<feature type="transmembrane region" description="Helical" evidence="14">
    <location>
        <begin position="1265"/>
        <end position="1289"/>
    </location>
</feature>
<proteinExistence type="inferred from homology"/>
<dbReference type="GO" id="GO:0031505">
    <property type="term" value="P:fungal-type cell wall organization"/>
    <property type="evidence" value="ECO:0007669"/>
    <property type="project" value="TreeGrafter"/>
</dbReference>
<feature type="transmembrane region" description="Helical" evidence="14">
    <location>
        <begin position="1685"/>
        <end position="1708"/>
    </location>
</feature>
<dbReference type="InterPro" id="IPR029044">
    <property type="entry name" value="Nucleotide-diphossugar_trans"/>
</dbReference>
<keyword evidence="4" id="KW-0328">Glycosyltransferase</keyword>
<dbReference type="InterPro" id="IPR004835">
    <property type="entry name" value="Chitin_synth"/>
</dbReference>
<feature type="region of interest" description="Actin-binding" evidence="12">
    <location>
        <begin position="699"/>
        <end position="721"/>
    </location>
</feature>
<dbReference type="GO" id="GO:0004100">
    <property type="term" value="F:chitin synthase activity"/>
    <property type="evidence" value="ECO:0007669"/>
    <property type="project" value="UniProtKB-EC"/>
</dbReference>
<keyword evidence="11" id="KW-0325">Glycoprotein</keyword>
<dbReference type="PANTHER" id="PTHR22914">
    <property type="entry name" value="CHITIN SYNTHASE"/>
    <property type="match status" value="1"/>
</dbReference>
<evidence type="ECO:0000256" key="12">
    <source>
        <dbReference type="PROSITE-ProRule" id="PRU00782"/>
    </source>
</evidence>
<evidence type="ECO:0000256" key="3">
    <source>
        <dbReference type="ARBA" id="ARBA00022475"/>
    </source>
</evidence>
<dbReference type="GO" id="GO:0016459">
    <property type="term" value="C:myosin complex"/>
    <property type="evidence" value="ECO:0007669"/>
    <property type="project" value="UniProtKB-KW"/>
</dbReference>
<feature type="domain" description="DEK-C" evidence="16">
    <location>
        <begin position="1993"/>
        <end position="2049"/>
    </location>
</feature>
<dbReference type="GO" id="GO:0005886">
    <property type="term" value="C:plasma membrane"/>
    <property type="evidence" value="ECO:0007669"/>
    <property type="project" value="UniProtKB-SubCell"/>
</dbReference>
<dbReference type="SMART" id="SM01117">
    <property type="entry name" value="Cyt-b5"/>
    <property type="match status" value="2"/>
</dbReference>
<dbReference type="SUPFAM" id="SSF52540">
    <property type="entry name" value="P-loop containing nucleoside triphosphate hydrolases"/>
    <property type="match status" value="1"/>
</dbReference>
<evidence type="ECO:0000256" key="7">
    <source>
        <dbReference type="ARBA" id="ARBA00022989"/>
    </source>
</evidence>
<reference evidence="17" key="1">
    <citation type="submission" date="2013-11" db="EMBL/GenBank/DDBJ databases">
        <title>Genome sequence of the fusiform rust pathogen reveals effectors for host alternation and coevolution with pine.</title>
        <authorList>
            <consortium name="DOE Joint Genome Institute"/>
            <person name="Smith K."/>
            <person name="Pendleton A."/>
            <person name="Kubisiak T."/>
            <person name="Anderson C."/>
            <person name="Salamov A."/>
            <person name="Aerts A."/>
            <person name="Riley R."/>
            <person name="Clum A."/>
            <person name="Lindquist E."/>
            <person name="Ence D."/>
            <person name="Campbell M."/>
            <person name="Kronenberg Z."/>
            <person name="Feau N."/>
            <person name="Dhillon B."/>
            <person name="Hamelin R."/>
            <person name="Burleigh J."/>
            <person name="Smith J."/>
            <person name="Yandell M."/>
            <person name="Nelson C."/>
            <person name="Grigoriev I."/>
            <person name="Davis J."/>
        </authorList>
    </citation>
    <scope>NUCLEOTIDE SEQUENCE</scope>
    <source>
        <strain evidence="17">G11</strain>
    </source>
</reference>
<keyword evidence="8 12" id="KW-0518">Myosin</keyword>
<dbReference type="SMART" id="SM00242">
    <property type="entry name" value="MYSc"/>
    <property type="match status" value="1"/>
</dbReference>
<keyword evidence="12" id="KW-0067">ATP-binding</keyword>
<feature type="region of interest" description="Disordered" evidence="13">
    <location>
        <begin position="839"/>
        <end position="902"/>
    </location>
</feature>
<dbReference type="InterPro" id="IPR001609">
    <property type="entry name" value="Myosin_head_motor_dom-like"/>
</dbReference>
<evidence type="ECO:0000256" key="4">
    <source>
        <dbReference type="ARBA" id="ARBA00022676"/>
    </source>
</evidence>
<dbReference type="Pfam" id="PF00173">
    <property type="entry name" value="Cyt-b5"/>
    <property type="match status" value="1"/>
</dbReference>
<keyword evidence="5" id="KW-0808">Transferase</keyword>
<feature type="binding site" evidence="12">
    <location>
        <begin position="115"/>
        <end position="122"/>
    </location>
    <ligand>
        <name>ATP</name>
        <dbReference type="ChEBI" id="CHEBI:30616"/>
    </ligand>
</feature>
<dbReference type="PROSITE" id="PS51998">
    <property type="entry name" value="DEK_C"/>
    <property type="match status" value="1"/>
</dbReference>
<dbReference type="GO" id="GO:0003779">
    <property type="term" value="F:actin binding"/>
    <property type="evidence" value="ECO:0007669"/>
    <property type="project" value="UniProtKB-KW"/>
</dbReference>
<dbReference type="InterPro" id="IPR014876">
    <property type="entry name" value="DEK_C"/>
</dbReference>
<sequence length="2051" mass="225959">MSHTTSEPLSLQNLTQILPSNSSIVTIPSQDSIVSILHARHRADLNDIYIGQATLLHINPLKPTTDLNDDSAQSYLLPTLGAQPSDNLPHLYHLAARAFFTMRRTGRTQGIVYSGLSGSGKTMSMSLISNQLIRLANPHGPSSESSRPADKLARQLPHFFHLLSSFTQAKTYQNSTGSRISTMFEIHFDNLGQLAGAKALVFGLDKTRLRNPLRSSHDRAFDVFYQLIAGLSPSDDRELIHLMSQPSQYGLLASSGCYRLTDRPEADPIAFEELKAAFKALGFKQKHVQAIFKLLSAILLLGNLDFDLYTSRDFQDQSAFVTDPEALGLVADLLGVGSEELARILTNRVQYIRKETVTVFLRPDGARRQRDDFMNALYGILLAYVIETANHKLFPGDEVIQDIQAQGGSSIIQLDLPGLQGRTEQLDSGPTNALERRKSVRNSTLLGQAKGFGASGYEEFCINYQTELVQTWLNKLNFRDEESKECADGILLPKIELVDLASSRLEMLRGGLLGGKADGKPGGIVGGLTKTAHSHRKGKYATIEEADNDVLDGMRSHFASHSSFISRPNHSTSQSVFGIQHWSGPVSYDIIGFVESDLGLVDVEFVSLLRNSADSFISRLLSGPSLALDRHPLDHSVIVGAQVTSSPLRRPTPVIPTYPQTTLEHSASRGPTPAAFDSTAPLIDNTVVQSTCSQINATISQLISHFNQCQLWQVLCMKPNDDLFAGHWDSVRVHAQLHSFNVAELVARKRQEYVIDFDSSLFAMRFKLLGTEPAEIRTHLSGEGFGWTEGQEYAIGRSRVWLNFEAFKALEDRLAAEDGVQGGSPDRRRRSIAGHLAGISLPSHGAQPGSSSGDAWGDLGYHQSSGSREDLLNKGYDGNTNIPQSPGYMDHQLGTSPYGTSGEAARSQVWGSEYEQKLQGRGGVGDSNEKDARFSDIGLTKDGEAGPMLNGEKSQAVEEVESSKSRRTWVTLVWILTFYIPTFALSTLGRMKRPDIQMAWREKVALCMIIALLCGSVLFVILGLGKLLCPNLAKAWNLTELGYHAQGDDYFVGVRGSVYDMTKFWRGQHSDILALQSTSSDMLSLAGQDLTNYFPPPLRLACANVQSDLVTITYANWTAEVPNAVHVSGSAQVVKSSQLAKDDWYPNRFLPFMTSFYKGPVVYSKKTLAGLSENRSIAVYENGVYDISDYLYTYSLQNQNQQFLYLDKSITDLIQQQPGVDLTQEINKLPLNSTAKSASLACMRNMFYLGELDFREGPRCTVGNYILLAFTILIAAAVVAKFIAALQLGTKRMPELKDKFVICQVPCYTEGEESLKKTIDSLATLKYDDKRKLIFVICDGMIIGSGNDRPTPRIVLDLLGADPSIDPDPLLFQSVSEGSKQLNYGKVYSGLYEVDGHVVPYVVVAKVGKPSERSKPGNRGKRDSQIMLMRFLNRVHFDAPMCPLELEICHQIKNVIGVEPQLYEFLFTIDADTEVYPDALNRLVSAASDDGRIIGICGETKLSNEKVSWWTMIQVYEYYISHHLAKAFESLFGSVTCLPGCFTLYRIRSADKGRPLVVSTLIIDEYAEIHVDTLHKKNLFSLGEDRFFTTLLMKHFPHYKTKFIPDATAMTAAPETWAVLLSQRRRWINSTIHNLGELMFLSDMCGFCCFSMRFFVFLDLVGTIVLPATTIYIVYLIVVVSTKQAAVPIISLVIIGAVYGLQAVIFLLKREWGLIFWLIIYLLAYPIYSFFLPIYSFWNFDDFSWGNTRVVVGEGKNKKVLADTDDMEFDPSMIPLKKFGDYEAAMWEEETKANDSYRRRPESVGGFSMASRPLNQHLSHHPGAGSLTPSMNRNMMDVQATGDYYRDGPARSTHHSLLPSRASGLGHMHAPSHHGSQMGGMGGHMSMMGMGGPGSIGFGQGPMSFMGPRPGMGLGGPGSLRGSTMDILSGGGPSGGMMMSGFPSMGGMADLHGRNMSMFSMGGGMMGGAGPNMMMMGGGPGGAGMVNTNPNPNPSDEEIVQAIRSYLSTQDLMRVTKRSAREAISNWFPNANLAERKAFINEKIDSILAGN</sequence>
<dbReference type="GO" id="GO:0003774">
    <property type="term" value="F:cytoskeletal motor activity"/>
    <property type="evidence" value="ECO:0007669"/>
    <property type="project" value="UniProtKB-UniRule"/>
</dbReference>
<feature type="transmembrane region" description="Helical" evidence="14">
    <location>
        <begin position="969"/>
        <end position="991"/>
    </location>
</feature>
<feature type="domain" description="Myosin motor" evidence="15">
    <location>
        <begin position="17"/>
        <end position="815"/>
    </location>
</feature>
<dbReference type="EMBL" id="MU167330">
    <property type="protein sequence ID" value="KAG0143016.1"/>
    <property type="molecule type" value="Genomic_DNA"/>
</dbReference>
<evidence type="ECO:0000256" key="11">
    <source>
        <dbReference type="ARBA" id="ARBA00023180"/>
    </source>
</evidence>
<dbReference type="Gene3D" id="3.40.850.10">
    <property type="entry name" value="Kinesin motor domain"/>
    <property type="match status" value="1"/>
</dbReference>
<evidence type="ECO:0000313" key="18">
    <source>
        <dbReference type="Proteomes" id="UP000886653"/>
    </source>
</evidence>
<dbReference type="Gene3D" id="1.20.120.720">
    <property type="entry name" value="Myosin VI head, motor domain, U50 subdomain"/>
    <property type="match status" value="1"/>
</dbReference>
<keyword evidence="9 14" id="KW-0472">Membrane</keyword>
<dbReference type="OrthoDB" id="2503000at2759"/>
<dbReference type="SUPFAM" id="SSF55856">
    <property type="entry name" value="Cytochrome b5-like heme/steroid binding domain"/>
    <property type="match status" value="1"/>
</dbReference>
<evidence type="ECO:0000256" key="2">
    <source>
        <dbReference type="ARBA" id="ARBA00012543"/>
    </source>
</evidence>
<evidence type="ECO:0000256" key="14">
    <source>
        <dbReference type="SAM" id="Phobius"/>
    </source>
</evidence>
<dbReference type="Proteomes" id="UP000886653">
    <property type="component" value="Unassembled WGS sequence"/>
</dbReference>
<dbReference type="Pfam" id="PF03142">
    <property type="entry name" value="Chitin_synth_2"/>
    <property type="match status" value="1"/>
</dbReference>
<keyword evidence="12" id="KW-0009">Actin-binding</keyword>
<dbReference type="Pfam" id="PF00063">
    <property type="entry name" value="Myosin_head"/>
    <property type="match status" value="2"/>
</dbReference>
<dbReference type="InterPro" id="IPR001199">
    <property type="entry name" value="Cyt_B5-like_heme/steroid-bd"/>
</dbReference>
<feature type="region of interest" description="Disordered" evidence="13">
    <location>
        <begin position="1849"/>
        <end position="1878"/>
    </location>
</feature>
<comment type="subcellular location">
    <subcellularLocation>
        <location evidence="1">Cell membrane</location>
        <topology evidence="1">Multi-pass membrane protein</topology>
    </subcellularLocation>
</comment>
<keyword evidence="6 14" id="KW-0812">Transmembrane</keyword>
<comment type="caution">
    <text evidence="17">The sequence shown here is derived from an EMBL/GenBank/DDBJ whole genome shotgun (WGS) entry which is preliminary data.</text>
</comment>
<evidence type="ECO:0000259" key="16">
    <source>
        <dbReference type="PROSITE" id="PS51998"/>
    </source>
</evidence>
<dbReference type="GO" id="GO:0006031">
    <property type="term" value="P:chitin biosynthetic process"/>
    <property type="evidence" value="ECO:0007669"/>
    <property type="project" value="TreeGrafter"/>
</dbReference>
<evidence type="ECO:0000256" key="6">
    <source>
        <dbReference type="ARBA" id="ARBA00022692"/>
    </source>
</evidence>
<evidence type="ECO:0000256" key="10">
    <source>
        <dbReference type="ARBA" id="ARBA00023175"/>
    </source>
</evidence>
<dbReference type="PANTHER" id="PTHR22914:SF13">
    <property type="entry name" value="CHITIN SYNTHASE"/>
    <property type="match status" value="1"/>
</dbReference>
<dbReference type="PROSITE" id="PS51456">
    <property type="entry name" value="MYOSIN_MOTOR"/>
    <property type="match status" value="1"/>
</dbReference>
<organism evidence="17 18">
    <name type="scientific">Cronartium quercuum f. sp. fusiforme G11</name>
    <dbReference type="NCBI Taxonomy" id="708437"/>
    <lineage>
        <taxon>Eukaryota</taxon>
        <taxon>Fungi</taxon>
        <taxon>Dikarya</taxon>
        <taxon>Basidiomycota</taxon>
        <taxon>Pucciniomycotina</taxon>
        <taxon>Pucciniomycetes</taxon>
        <taxon>Pucciniales</taxon>
        <taxon>Coleosporiaceae</taxon>
        <taxon>Cronartium</taxon>
    </lineage>
</organism>
<accession>A0A9P6T8H1</accession>
<keyword evidence="7 14" id="KW-1133">Transmembrane helix</keyword>
<dbReference type="InterPro" id="IPR036961">
    <property type="entry name" value="Kinesin_motor_dom_sf"/>
</dbReference>
<evidence type="ECO:0000256" key="1">
    <source>
        <dbReference type="ARBA" id="ARBA00004651"/>
    </source>
</evidence>
<comment type="similarity">
    <text evidence="12">Belongs to the TRAFAC class myosin-kinesin ATPase superfamily. Myosin family.</text>
</comment>
<dbReference type="Gene3D" id="1.10.10.60">
    <property type="entry name" value="Homeodomain-like"/>
    <property type="match status" value="1"/>
</dbReference>
<dbReference type="SUPFAM" id="SSF53448">
    <property type="entry name" value="Nucleotide-diphospho-sugar transferases"/>
    <property type="match status" value="1"/>
</dbReference>
<keyword evidence="3" id="KW-1003">Cell membrane</keyword>
<dbReference type="Gene3D" id="1.20.58.530">
    <property type="match status" value="1"/>
</dbReference>
<dbReference type="SUPFAM" id="SSF109715">
    <property type="entry name" value="DEK C-terminal domain"/>
    <property type="match status" value="1"/>
</dbReference>
<dbReference type="Gene3D" id="1.10.10.820">
    <property type="match status" value="1"/>
</dbReference>
<evidence type="ECO:0000256" key="9">
    <source>
        <dbReference type="ARBA" id="ARBA00023136"/>
    </source>
</evidence>
<dbReference type="EC" id="2.4.1.16" evidence="2"/>
<dbReference type="InterPro" id="IPR036400">
    <property type="entry name" value="Cyt_B5-like_heme/steroid_sf"/>
</dbReference>